<dbReference type="InterPro" id="IPR023996">
    <property type="entry name" value="TonB-dep_OMP_SusC/RagA"/>
</dbReference>
<evidence type="ECO:0000256" key="8">
    <source>
        <dbReference type="SAM" id="SignalP"/>
    </source>
</evidence>
<dbReference type="AlphaFoldDB" id="A0A926JNS1"/>
<evidence type="ECO:0000256" key="7">
    <source>
        <dbReference type="PROSITE-ProRule" id="PRU01360"/>
    </source>
</evidence>
<keyword evidence="5 7" id="KW-0472">Membrane</keyword>
<comment type="subcellular location">
    <subcellularLocation>
        <location evidence="1 7">Cell outer membrane</location>
        <topology evidence="1 7">Multi-pass membrane protein</topology>
    </subcellularLocation>
</comment>
<comment type="caution">
    <text evidence="10">The sequence shown here is derived from an EMBL/GenBank/DDBJ whole genome shotgun (WGS) entry which is preliminary data.</text>
</comment>
<dbReference type="InterPro" id="IPR039426">
    <property type="entry name" value="TonB-dep_rcpt-like"/>
</dbReference>
<dbReference type="Pfam" id="PF07715">
    <property type="entry name" value="Plug"/>
    <property type="match status" value="1"/>
</dbReference>
<evidence type="ECO:0000313" key="11">
    <source>
        <dbReference type="Proteomes" id="UP000653730"/>
    </source>
</evidence>
<dbReference type="InterPro" id="IPR012910">
    <property type="entry name" value="Plug_dom"/>
</dbReference>
<feature type="chain" id="PRO_5037863477" evidence="8">
    <location>
        <begin position="23"/>
        <end position="1008"/>
    </location>
</feature>
<keyword evidence="3 7" id="KW-1134">Transmembrane beta strand</keyword>
<keyword evidence="6 7" id="KW-0998">Cell outer membrane</keyword>
<evidence type="ECO:0000256" key="1">
    <source>
        <dbReference type="ARBA" id="ARBA00004571"/>
    </source>
</evidence>
<accession>A0A926JNS1</accession>
<dbReference type="InterPro" id="IPR008969">
    <property type="entry name" value="CarboxyPept-like_regulatory"/>
</dbReference>
<keyword evidence="4 7" id="KW-0812">Transmembrane</keyword>
<feature type="signal peptide" evidence="8">
    <location>
        <begin position="1"/>
        <end position="22"/>
    </location>
</feature>
<keyword evidence="2 7" id="KW-0813">Transport</keyword>
<dbReference type="InterPro" id="IPR023997">
    <property type="entry name" value="TonB-dep_OMP_SusC/RagA_CS"/>
</dbReference>
<organism evidence="10 11">
    <name type="scientific">Sinomicrobium weinanense</name>
    <dbReference type="NCBI Taxonomy" id="2842200"/>
    <lineage>
        <taxon>Bacteria</taxon>
        <taxon>Pseudomonadati</taxon>
        <taxon>Bacteroidota</taxon>
        <taxon>Flavobacteriia</taxon>
        <taxon>Flavobacteriales</taxon>
        <taxon>Flavobacteriaceae</taxon>
        <taxon>Sinomicrobium</taxon>
    </lineage>
</organism>
<dbReference type="Proteomes" id="UP000653730">
    <property type="component" value="Unassembled WGS sequence"/>
</dbReference>
<keyword evidence="11" id="KW-1185">Reference proteome</keyword>
<dbReference type="SUPFAM" id="SSF49464">
    <property type="entry name" value="Carboxypeptidase regulatory domain-like"/>
    <property type="match status" value="1"/>
</dbReference>
<dbReference type="GO" id="GO:0009279">
    <property type="term" value="C:cell outer membrane"/>
    <property type="evidence" value="ECO:0007669"/>
    <property type="project" value="UniProtKB-SubCell"/>
</dbReference>
<dbReference type="Gene3D" id="2.170.130.10">
    <property type="entry name" value="TonB-dependent receptor, plug domain"/>
    <property type="match status" value="1"/>
</dbReference>
<evidence type="ECO:0000256" key="5">
    <source>
        <dbReference type="ARBA" id="ARBA00023136"/>
    </source>
</evidence>
<dbReference type="Gene3D" id="2.60.40.1120">
    <property type="entry name" value="Carboxypeptidase-like, regulatory domain"/>
    <property type="match status" value="1"/>
</dbReference>
<sequence length="1008" mass="110921">MKKRRVLFLWLCCVCYLNILWAQDKTVSGTVTDKQDGAPLPGVNVVVKGTTTGTATDFDGNYTLQVPEGAILQFSALGYKSLEIPVQGETTVNASLGSDTQQLEGVVVTALGIKRDEKALTYASQEIGSDELTRVKEVNPINSLAGKSAGVVINRSSAGAGGSVKVVLRGNSSTRSNQPLYVIDGVPMLNTPDGGRGAESVFGGGDTGDALSLINPDDIESMSILRGASASALYGSQGANGVILITTKSGKAGKTTVTVSSNTTFDKVINLPKTQYSYTALDENGNAGYQSWGVKGASPNHMKDFFNTGVTSINSVTMSAGNEKAQTYFSYSYTDVQGVVPTNSLTKHTFNFRETADFFDGALKVDANITLSDQGVTNRPVSGFYFNPINGAYLFPRGLDYNDYKNNYAVFDQSRNLYTQNWTQLENEQQNPYWILNKNRSEEDNQRLVGSVKLDYKATDWLTFKSRLSYDRLFNTFDRRIYAGTLGVLGGEFGRYMYSENTNTQTYADILAVISRTMGDFDVSATLGSSVTRYTFGRGVSFDGLLRYANLFNVDNFLNPSGTSHKQTDSRKEIQSVFSSINLGYKSMLYLDFTARNDWSSTLVNSGGNISYFYPSVGFTGLISEMVTLPEFMNFLKVRASYSEVGNDIPAFITTPVQTITAGVPSFPTVGLLDGQPLKPERQKSHELGLEARFFDSRLSLDFTYYRSNTVNQYFEIEAPSTNPNGFSFFAVNAGDIQNTGYEISLSGEPIAGETFNWNTQFNFATNENIVKNIHPKLNGRANISTSDTYRYAIVEGRPFGVIESKTFVKDDQGRMILNPDGSPRISEDYSEVGNVNPDWTLGWNNQFNYKNFTLNFLIDARVGGEVMSLTEAYLDQYGVSQRSAQARDYGGVDVNAVMEDGTPVSQIDAQTYYNTIGGRNGVGSEYVYDATNVLMREIGLGYTFEMPEDHFIKSLKVSVIGRNLFFFYKDAPFDPNITLNTGNKFQGVELFSVPNTRSMGVNFNITF</sequence>
<dbReference type="InterPro" id="IPR036942">
    <property type="entry name" value="Beta-barrel_TonB_sf"/>
</dbReference>
<dbReference type="RefSeq" id="WP_187963839.1">
    <property type="nucleotide sequence ID" value="NZ_JACVDC010000002.1"/>
</dbReference>
<dbReference type="Gene3D" id="2.40.170.20">
    <property type="entry name" value="TonB-dependent receptor, beta-barrel domain"/>
    <property type="match status" value="1"/>
</dbReference>
<comment type="similarity">
    <text evidence="7">Belongs to the TonB-dependent receptor family.</text>
</comment>
<dbReference type="Pfam" id="PF13715">
    <property type="entry name" value="CarbopepD_reg_2"/>
    <property type="match status" value="1"/>
</dbReference>
<gene>
    <name evidence="10" type="ORF">IBL28_01785</name>
</gene>
<dbReference type="EMBL" id="JACVDC010000002">
    <property type="protein sequence ID" value="MBC9794683.1"/>
    <property type="molecule type" value="Genomic_DNA"/>
</dbReference>
<name>A0A926JNS1_9FLAO</name>
<evidence type="ECO:0000259" key="9">
    <source>
        <dbReference type="Pfam" id="PF07715"/>
    </source>
</evidence>
<evidence type="ECO:0000313" key="10">
    <source>
        <dbReference type="EMBL" id="MBC9794683.1"/>
    </source>
</evidence>
<evidence type="ECO:0000256" key="3">
    <source>
        <dbReference type="ARBA" id="ARBA00022452"/>
    </source>
</evidence>
<dbReference type="InterPro" id="IPR037066">
    <property type="entry name" value="Plug_dom_sf"/>
</dbReference>
<keyword evidence="8" id="KW-0732">Signal</keyword>
<dbReference type="PROSITE" id="PS52016">
    <property type="entry name" value="TONB_DEPENDENT_REC_3"/>
    <property type="match status" value="1"/>
</dbReference>
<evidence type="ECO:0000256" key="6">
    <source>
        <dbReference type="ARBA" id="ARBA00023237"/>
    </source>
</evidence>
<dbReference type="SUPFAM" id="SSF56935">
    <property type="entry name" value="Porins"/>
    <property type="match status" value="1"/>
</dbReference>
<protein>
    <submittedName>
        <fullName evidence="10">SusC/RagA family TonB-linked outer membrane protein</fullName>
    </submittedName>
</protein>
<reference evidence="10 11" key="1">
    <citation type="submission" date="2020-09" db="EMBL/GenBank/DDBJ databases">
        <title>Sinomicrobium weinanense sp. nov., a halophilic bacteria isolated from saline-alkali soil.</title>
        <authorList>
            <person name="Wu P."/>
            <person name="Ren H."/>
            <person name="Mei Y."/>
            <person name="Liang Y."/>
            <person name="Chen Z."/>
        </authorList>
    </citation>
    <scope>NUCLEOTIDE SEQUENCE [LARGE SCALE GENOMIC DNA]</scope>
    <source>
        <strain evidence="10 11">FJxs</strain>
    </source>
</reference>
<evidence type="ECO:0000256" key="2">
    <source>
        <dbReference type="ARBA" id="ARBA00022448"/>
    </source>
</evidence>
<dbReference type="NCBIfam" id="TIGR04056">
    <property type="entry name" value="OMP_RagA_SusC"/>
    <property type="match status" value="1"/>
</dbReference>
<evidence type="ECO:0000256" key="4">
    <source>
        <dbReference type="ARBA" id="ARBA00022692"/>
    </source>
</evidence>
<feature type="domain" description="TonB-dependent receptor plug" evidence="9">
    <location>
        <begin position="119"/>
        <end position="242"/>
    </location>
</feature>
<proteinExistence type="inferred from homology"/>
<dbReference type="NCBIfam" id="TIGR04057">
    <property type="entry name" value="SusC_RagA_signa"/>
    <property type="match status" value="1"/>
</dbReference>